<name>A0A7W9HTD0_9PSEU</name>
<keyword evidence="1" id="KW-0472">Membrane</keyword>
<reference evidence="3 4" key="1">
    <citation type="submission" date="2020-08" db="EMBL/GenBank/DDBJ databases">
        <title>Sequencing the genomes of 1000 actinobacteria strains.</title>
        <authorList>
            <person name="Klenk H.-P."/>
        </authorList>
    </citation>
    <scope>NUCLEOTIDE SEQUENCE [LARGE SCALE GENOMIC DNA]</scope>
    <source>
        <strain evidence="3 4">DSM 45486</strain>
    </source>
</reference>
<protein>
    <recommendedName>
        <fullName evidence="5">Prealbumin-like fold domain-containing protein</fullName>
    </recommendedName>
</protein>
<dbReference type="InterPro" id="IPR013783">
    <property type="entry name" value="Ig-like_fold"/>
</dbReference>
<dbReference type="Gene3D" id="2.60.40.10">
    <property type="entry name" value="Immunoglobulins"/>
    <property type="match status" value="1"/>
</dbReference>
<keyword evidence="2" id="KW-0732">Signal</keyword>
<keyword evidence="4" id="KW-1185">Reference proteome</keyword>
<sequence>MGWKRLAAAALAAGVAMLTVPGAAGAEVKEGLGHEVPAQGYHGKPPGGDWLGSYEWRGQRVWCVQYSLLAPDSSQEYKDGDELLSKGGVPLSHEVAANISYLLLRYSGTQSADEAAALAHLLHSWTAYPDPEHGVHLDPTKGFQEIAYDEAFHYAQLANFGQSQQAVNRLRDDAKANRGPWAAKVSAPTKEQIIGTPDTWVVDITKPDGAQVAGVPVTVELTDAELEGGTPTGDLVTPTDGGALSVKVVPTGPNPSFSVKLDSPADRPKVQVPQNNTAMQRIVTTGGEKKLAANAATTAKTAPGAVKVAKTDEETGKAIAGVALRVTAADGSSPAKRQDDTALTGPEGQPIVLQTAADGTAVVPDLRTPQEICVIEVAPVKGYEEFFDPNAPPKVCGKVEPGQTLALALTNKPDKPIVPITIPAGSEGAGVVAKASFTTEASTGGLVGFGGVVLVGAALVGLLARRRATARR</sequence>
<feature type="transmembrane region" description="Helical" evidence="1">
    <location>
        <begin position="444"/>
        <end position="464"/>
    </location>
</feature>
<evidence type="ECO:0000256" key="2">
    <source>
        <dbReference type="SAM" id="SignalP"/>
    </source>
</evidence>
<dbReference type="GO" id="GO:0005975">
    <property type="term" value="P:carbohydrate metabolic process"/>
    <property type="evidence" value="ECO:0007669"/>
    <property type="project" value="UniProtKB-ARBA"/>
</dbReference>
<feature type="chain" id="PRO_5030708982" description="Prealbumin-like fold domain-containing protein" evidence="2">
    <location>
        <begin position="27"/>
        <end position="472"/>
    </location>
</feature>
<accession>A0A7W9HTD0</accession>
<dbReference type="Proteomes" id="UP000552097">
    <property type="component" value="Unassembled WGS sequence"/>
</dbReference>
<organism evidence="3 4">
    <name type="scientific">Saccharothrix ecbatanensis</name>
    <dbReference type="NCBI Taxonomy" id="1105145"/>
    <lineage>
        <taxon>Bacteria</taxon>
        <taxon>Bacillati</taxon>
        <taxon>Actinomycetota</taxon>
        <taxon>Actinomycetes</taxon>
        <taxon>Pseudonocardiales</taxon>
        <taxon>Pseudonocardiaceae</taxon>
        <taxon>Saccharothrix</taxon>
    </lineage>
</organism>
<evidence type="ECO:0000313" key="3">
    <source>
        <dbReference type="EMBL" id="MBB5807609.1"/>
    </source>
</evidence>
<comment type="caution">
    <text evidence="3">The sequence shown here is derived from an EMBL/GenBank/DDBJ whole genome shotgun (WGS) entry which is preliminary data.</text>
</comment>
<dbReference type="RefSeq" id="WP_184927641.1">
    <property type="nucleotide sequence ID" value="NZ_JACHMO010000001.1"/>
</dbReference>
<evidence type="ECO:0008006" key="5">
    <source>
        <dbReference type="Google" id="ProtNLM"/>
    </source>
</evidence>
<keyword evidence="1" id="KW-0812">Transmembrane</keyword>
<dbReference type="AlphaFoldDB" id="A0A7W9HTD0"/>
<feature type="signal peptide" evidence="2">
    <location>
        <begin position="1"/>
        <end position="26"/>
    </location>
</feature>
<keyword evidence="1" id="KW-1133">Transmembrane helix</keyword>
<dbReference type="EMBL" id="JACHMO010000001">
    <property type="protein sequence ID" value="MBB5807609.1"/>
    <property type="molecule type" value="Genomic_DNA"/>
</dbReference>
<proteinExistence type="predicted"/>
<evidence type="ECO:0000313" key="4">
    <source>
        <dbReference type="Proteomes" id="UP000552097"/>
    </source>
</evidence>
<evidence type="ECO:0000256" key="1">
    <source>
        <dbReference type="SAM" id="Phobius"/>
    </source>
</evidence>
<gene>
    <name evidence="3" type="ORF">F4560_007377</name>
</gene>